<sequence length="51" mass="5762">MKENPKKEKHATPIQFVDLKDIQLNETVEGYTCDVNTGVCGPISKKKEVKE</sequence>
<reference evidence="1 2" key="1">
    <citation type="submission" date="2022-10" db="EMBL/GenBank/DDBJ databases">
        <title>Description of Fervidibacillus gen. nov. in the family Fervidibacillaceae fam. nov. with two species, Fervidibacillus albus sp. nov., and Fervidibacillus halotolerans sp. nov., isolated from tidal flat sediments.</title>
        <authorList>
            <person name="Kwon K.K."/>
            <person name="Yang S.-H."/>
        </authorList>
    </citation>
    <scope>NUCLEOTIDE SEQUENCE [LARGE SCALE GENOMIC DNA]</scope>
    <source>
        <strain evidence="1 2">DSM 23332</strain>
    </source>
</reference>
<keyword evidence="2" id="KW-1185">Reference proteome</keyword>
<name>A0ABT2WCI4_9BACI</name>
<organism evidence="1 2">
    <name type="scientific">Pallidibacillus thermolactis</name>
    <dbReference type="NCBI Taxonomy" id="251051"/>
    <lineage>
        <taxon>Bacteria</taxon>
        <taxon>Bacillati</taxon>
        <taxon>Bacillota</taxon>
        <taxon>Bacilli</taxon>
        <taxon>Bacillales</taxon>
        <taxon>Bacillaceae</taxon>
        <taxon>Pallidibacillus</taxon>
    </lineage>
</organism>
<evidence type="ECO:0000313" key="1">
    <source>
        <dbReference type="EMBL" id="MCU9593394.1"/>
    </source>
</evidence>
<accession>A0ABT2WCI4</accession>
<proteinExistence type="predicted"/>
<dbReference type="Proteomes" id="UP001208656">
    <property type="component" value="Unassembled WGS sequence"/>
</dbReference>
<dbReference type="EMBL" id="JAOUSE010000004">
    <property type="protein sequence ID" value="MCU9593394.1"/>
    <property type="molecule type" value="Genomic_DNA"/>
</dbReference>
<protein>
    <submittedName>
        <fullName evidence="1">Uncharacterized protein</fullName>
    </submittedName>
</protein>
<gene>
    <name evidence="1" type="ORF">OEV82_02850</name>
</gene>
<evidence type="ECO:0000313" key="2">
    <source>
        <dbReference type="Proteomes" id="UP001208656"/>
    </source>
</evidence>
<dbReference type="RefSeq" id="WP_173661523.1">
    <property type="nucleotide sequence ID" value="NZ_JAOUSE010000004.1"/>
</dbReference>
<comment type="caution">
    <text evidence="1">The sequence shown here is derived from an EMBL/GenBank/DDBJ whole genome shotgun (WGS) entry which is preliminary data.</text>
</comment>